<gene>
    <name evidence="1" type="ORF">RW095_02865</name>
</gene>
<accession>A0ABZ0EB50</accession>
<keyword evidence="2" id="KW-1185">Reference proteome</keyword>
<reference evidence="1 2" key="1">
    <citation type="submission" date="2023-10" db="EMBL/GenBank/DDBJ databases">
        <title>Surface-active antibiotics is a multifunctional adaptation for post-fire microbes.</title>
        <authorList>
            <person name="Liu M.D."/>
            <person name="Du Y."/>
            <person name="Koupaei S.K."/>
            <person name="Kim N.R."/>
            <person name="Zhang W."/>
            <person name="Traxler M.F."/>
        </authorList>
    </citation>
    <scope>NUCLEOTIDE SEQUENCE [LARGE SCALE GENOMIC DNA]</scope>
    <source>
        <strain evidence="1 2">F3</strain>
    </source>
</reference>
<dbReference type="Proteomes" id="UP001302652">
    <property type="component" value="Chromosome 3"/>
</dbReference>
<name>A0ABZ0EB50_9BURK</name>
<dbReference type="RefSeq" id="WP_317016321.1">
    <property type="nucleotide sequence ID" value="NZ_CP136511.1"/>
</dbReference>
<evidence type="ECO:0000313" key="2">
    <source>
        <dbReference type="Proteomes" id="UP001302652"/>
    </source>
</evidence>
<evidence type="ECO:0000313" key="1">
    <source>
        <dbReference type="EMBL" id="WOD14434.1"/>
    </source>
</evidence>
<dbReference type="EMBL" id="CP136511">
    <property type="protein sequence ID" value="WOD14434.1"/>
    <property type="molecule type" value="Genomic_DNA"/>
</dbReference>
<organism evidence="1 2">
    <name type="scientific">Paraburkholderia kirstenboschensis</name>
    <dbReference type="NCBI Taxonomy" id="1245436"/>
    <lineage>
        <taxon>Bacteria</taxon>
        <taxon>Pseudomonadati</taxon>
        <taxon>Pseudomonadota</taxon>
        <taxon>Betaproteobacteria</taxon>
        <taxon>Burkholderiales</taxon>
        <taxon>Burkholderiaceae</taxon>
        <taxon>Paraburkholderia</taxon>
    </lineage>
</organism>
<protein>
    <recommendedName>
        <fullName evidence="3">HNH endonuclease 5 domain-containing protein</fullName>
    </recommendedName>
</protein>
<evidence type="ECO:0008006" key="3">
    <source>
        <dbReference type="Google" id="ProtNLM"/>
    </source>
</evidence>
<proteinExistence type="predicted"/>
<sequence length="346" mass="38285">MPKDQIEGKCIYCPSNGPFSAEHMVPAGLGADDKRFMLRNIVCKVCNTTIFSPLELEFLRSSPTAIGRIFMQAEGRKRGSKKNPPKFDAKTKVVITPEGYTAEAEIGFKGKATLLPQLILVDEHKCSVSGSDKDGFAAFISQAQELLGSSIACVSKITEIGRRKFQITTFGWAECGYVTRERSEADELPDVRIWHSPIEPDANGKFPSNTRLFRRPDNQIVLRLRNDLPLDRALTAFRKVVEQLDLTAIQKSDIQNPLISLNFSVQLDVTGRVLAKTGLNMLAYLLGADYVGHPQFQEIKKAIRTGEALVPPHTEEAKAPFKWFFSGLPDTHHGFLLSAHPSSAGT</sequence>